<dbReference type="EMBL" id="LCJR01000036">
    <property type="protein sequence ID" value="KKT80737.1"/>
    <property type="molecule type" value="Genomic_DNA"/>
</dbReference>
<reference evidence="1 2" key="1">
    <citation type="journal article" date="2015" name="Nature">
        <title>rRNA introns, odd ribosomes, and small enigmatic genomes across a large radiation of phyla.</title>
        <authorList>
            <person name="Brown C.T."/>
            <person name="Hug L.A."/>
            <person name="Thomas B.C."/>
            <person name="Sharon I."/>
            <person name="Castelle C.J."/>
            <person name="Singh A."/>
            <person name="Wilkins M.J."/>
            <person name="Williams K.H."/>
            <person name="Banfield J.F."/>
        </authorList>
    </citation>
    <scope>NUCLEOTIDE SEQUENCE [LARGE SCALE GENOMIC DNA]</scope>
</reference>
<sequence>MIFVTALTEELFTPLVASRDFLRLGALDAGEPRRTLSPVLAVEEPVLADVLVSESGPYDEEAVSRVSGDVLLALPASHYDGLATVADRSVTFGEERSVLPIDHRRLDEGIGDRLAAVGADDLDAGRNRFIDSEQLVDVRDRQLTVRVSRLRGEVDAPDLEVVRFPVPEERDFASGPEQTGLPNPQLFELKVSSVGFGGEGLHLVLL</sequence>
<evidence type="ECO:0000313" key="2">
    <source>
        <dbReference type="Proteomes" id="UP000034032"/>
    </source>
</evidence>
<dbReference type="Proteomes" id="UP000034032">
    <property type="component" value="Unassembled WGS sequence"/>
</dbReference>
<comment type="caution">
    <text evidence="1">The sequence shown here is derived from an EMBL/GenBank/DDBJ whole genome shotgun (WGS) entry which is preliminary data.</text>
</comment>
<evidence type="ECO:0000313" key="1">
    <source>
        <dbReference type="EMBL" id="KKT80737.1"/>
    </source>
</evidence>
<dbReference type="AlphaFoldDB" id="A0A0G1MIT4"/>
<accession>A0A0G1MIT4</accession>
<protein>
    <submittedName>
        <fullName evidence="1">Uncharacterized protein</fullName>
    </submittedName>
</protein>
<proteinExistence type="predicted"/>
<gene>
    <name evidence="1" type="ORF">UW79_C0036G0010</name>
</gene>
<organism evidence="1 2">
    <name type="scientific">Candidatus Yanofskybacteria bacterium GW2011_GWA2_44_9</name>
    <dbReference type="NCBI Taxonomy" id="1619025"/>
    <lineage>
        <taxon>Bacteria</taxon>
        <taxon>Candidatus Yanofskyibacteriota</taxon>
    </lineage>
</organism>
<name>A0A0G1MIT4_9BACT</name>